<dbReference type="Pfam" id="PF02254">
    <property type="entry name" value="TrkA_N"/>
    <property type="match status" value="1"/>
</dbReference>
<evidence type="ECO:0000256" key="6">
    <source>
        <dbReference type="ARBA" id="ARBA00023065"/>
    </source>
</evidence>
<dbReference type="InterPro" id="IPR036291">
    <property type="entry name" value="NAD(P)-bd_dom_sf"/>
</dbReference>
<evidence type="ECO:0000259" key="8">
    <source>
        <dbReference type="PROSITE" id="PS51202"/>
    </source>
</evidence>
<evidence type="ECO:0000256" key="4">
    <source>
        <dbReference type="ARBA" id="ARBA00022958"/>
    </source>
</evidence>
<dbReference type="GO" id="GO:0005886">
    <property type="term" value="C:plasma membrane"/>
    <property type="evidence" value="ECO:0007669"/>
    <property type="project" value="InterPro"/>
</dbReference>
<dbReference type="InterPro" id="IPR050721">
    <property type="entry name" value="Trk_Ktr_HKT_K-transport"/>
</dbReference>
<proteinExistence type="predicted"/>
<dbReference type="InterPro" id="IPR003148">
    <property type="entry name" value="RCK_N"/>
</dbReference>
<dbReference type="Gene3D" id="3.40.50.720">
    <property type="entry name" value="NAD(P)-binding Rossmann-like Domain"/>
    <property type="match status" value="1"/>
</dbReference>
<keyword evidence="3" id="KW-0633">Potassium transport</keyword>
<dbReference type="PROSITE" id="PS51202">
    <property type="entry name" value="RCK_C"/>
    <property type="match status" value="1"/>
</dbReference>
<protein>
    <recommendedName>
        <fullName evidence="1">Trk system potassium uptake protein TrkA</fullName>
    </recommendedName>
</protein>
<dbReference type="PROSITE" id="PS51201">
    <property type="entry name" value="RCK_N"/>
    <property type="match status" value="1"/>
</dbReference>
<dbReference type="InterPro" id="IPR006036">
    <property type="entry name" value="K_uptake_TrkA"/>
</dbReference>
<evidence type="ECO:0000313" key="10">
    <source>
        <dbReference type="Proteomes" id="UP000746751"/>
    </source>
</evidence>
<gene>
    <name evidence="9" type="ORF">K8U80_09825</name>
</gene>
<keyword evidence="5" id="KW-0520">NAD</keyword>
<dbReference type="PRINTS" id="PR00335">
    <property type="entry name" value="KUPTAKETRKA"/>
</dbReference>
<evidence type="ECO:0000259" key="7">
    <source>
        <dbReference type="PROSITE" id="PS51201"/>
    </source>
</evidence>
<reference evidence="9" key="1">
    <citation type="journal article" date="2021" name="PeerJ">
        <title>Extensive microbial diversity within the chicken gut microbiome revealed by metagenomics and culture.</title>
        <authorList>
            <person name="Gilroy R."/>
            <person name="Ravi A."/>
            <person name="Getino M."/>
            <person name="Pursley I."/>
            <person name="Horton D.L."/>
            <person name="Alikhan N.F."/>
            <person name="Baker D."/>
            <person name="Gharbi K."/>
            <person name="Hall N."/>
            <person name="Watson M."/>
            <person name="Adriaenssens E.M."/>
            <person name="Foster-Nyarko E."/>
            <person name="Jarju S."/>
            <person name="Secka A."/>
            <person name="Antonio M."/>
            <person name="Oren A."/>
            <person name="Chaudhuri R.R."/>
            <person name="La Ragione R."/>
            <person name="Hildebrand F."/>
            <person name="Pallen M.J."/>
        </authorList>
    </citation>
    <scope>NUCLEOTIDE SEQUENCE</scope>
    <source>
        <strain evidence="9">ChiGjej2B2-7701</strain>
    </source>
</reference>
<reference evidence="9" key="2">
    <citation type="submission" date="2021-09" db="EMBL/GenBank/DDBJ databases">
        <authorList>
            <person name="Gilroy R."/>
        </authorList>
    </citation>
    <scope>NUCLEOTIDE SEQUENCE</scope>
    <source>
        <strain evidence="9">ChiGjej2B2-7701</strain>
    </source>
</reference>
<accession>A0A921ITB4</accession>
<keyword evidence="6" id="KW-0406">Ion transport</keyword>
<dbReference type="InterPro" id="IPR006037">
    <property type="entry name" value="RCK_C"/>
</dbReference>
<keyword evidence="2" id="KW-0813">Transport</keyword>
<evidence type="ECO:0000313" key="9">
    <source>
        <dbReference type="EMBL" id="HJG31672.1"/>
    </source>
</evidence>
<organism evidence="9 10">
    <name type="scientific">Collinsella ihumii</name>
    <dbReference type="NCBI Taxonomy" id="1720204"/>
    <lineage>
        <taxon>Bacteria</taxon>
        <taxon>Bacillati</taxon>
        <taxon>Actinomycetota</taxon>
        <taxon>Coriobacteriia</taxon>
        <taxon>Coriobacteriales</taxon>
        <taxon>Coriobacteriaceae</taxon>
        <taxon>Collinsella</taxon>
    </lineage>
</organism>
<dbReference type="Pfam" id="PF02080">
    <property type="entry name" value="TrkA_C"/>
    <property type="match status" value="1"/>
</dbReference>
<dbReference type="SUPFAM" id="SSF116726">
    <property type="entry name" value="TrkA C-terminal domain-like"/>
    <property type="match status" value="1"/>
</dbReference>
<feature type="domain" description="RCK N-terminal" evidence="7">
    <location>
        <begin position="1"/>
        <end position="119"/>
    </location>
</feature>
<feature type="domain" description="RCK C-terminal" evidence="8">
    <location>
        <begin position="139"/>
        <end position="219"/>
    </location>
</feature>
<sequence length="219" mass="23869">MQIIIAGGGKIGAHLASQLCADGETVTIIEQRAEAVERLRRSCPDCTIIEQSASNPRVLERAGVRMADVVAAVTGQDEVNLVVSMLAKMEFSVPRVVARVNDPANAWMFTPVNGVDVGVNQAEIITRFIREGMSLRDMLTLMKLGRDEHSIVQTTVKPGSKVEGMPLSQITFPDQTIVVAVDHNGDLIVPNGRTVLRAGDETVLFCSREGRDEIRRMFA</sequence>
<dbReference type="AlphaFoldDB" id="A0A921ITB4"/>
<dbReference type="SUPFAM" id="SSF51735">
    <property type="entry name" value="NAD(P)-binding Rossmann-fold domains"/>
    <property type="match status" value="1"/>
</dbReference>
<evidence type="ECO:0000256" key="3">
    <source>
        <dbReference type="ARBA" id="ARBA00022538"/>
    </source>
</evidence>
<dbReference type="PANTHER" id="PTHR43833:SF5">
    <property type="entry name" value="TRK SYSTEM POTASSIUM UPTAKE PROTEIN TRKA"/>
    <property type="match status" value="1"/>
</dbReference>
<dbReference type="PANTHER" id="PTHR43833">
    <property type="entry name" value="POTASSIUM CHANNEL PROTEIN 2-RELATED-RELATED"/>
    <property type="match status" value="1"/>
</dbReference>
<evidence type="ECO:0000256" key="5">
    <source>
        <dbReference type="ARBA" id="ARBA00023027"/>
    </source>
</evidence>
<keyword evidence="4" id="KW-0630">Potassium</keyword>
<evidence type="ECO:0000256" key="1">
    <source>
        <dbReference type="ARBA" id="ARBA00017378"/>
    </source>
</evidence>
<name>A0A921ITB4_9ACTN</name>
<dbReference type="EMBL" id="DYVF01000058">
    <property type="protein sequence ID" value="HJG31672.1"/>
    <property type="molecule type" value="Genomic_DNA"/>
</dbReference>
<comment type="caution">
    <text evidence="9">The sequence shown here is derived from an EMBL/GenBank/DDBJ whole genome shotgun (WGS) entry which is preliminary data.</text>
</comment>
<dbReference type="Gene3D" id="3.30.70.1450">
    <property type="entry name" value="Regulator of K+ conductance, C-terminal domain"/>
    <property type="match status" value="1"/>
</dbReference>
<dbReference type="Proteomes" id="UP000746751">
    <property type="component" value="Unassembled WGS sequence"/>
</dbReference>
<dbReference type="InterPro" id="IPR036721">
    <property type="entry name" value="RCK_C_sf"/>
</dbReference>
<dbReference type="GO" id="GO:0015079">
    <property type="term" value="F:potassium ion transmembrane transporter activity"/>
    <property type="evidence" value="ECO:0007669"/>
    <property type="project" value="InterPro"/>
</dbReference>
<evidence type="ECO:0000256" key="2">
    <source>
        <dbReference type="ARBA" id="ARBA00022448"/>
    </source>
</evidence>